<dbReference type="PANTHER" id="PTHR10217">
    <property type="entry name" value="VOLTAGE AND LIGAND GATED POTASSIUM CHANNEL"/>
    <property type="match status" value="1"/>
</dbReference>
<feature type="transmembrane region" description="Helical" evidence="5">
    <location>
        <begin position="12"/>
        <end position="34"/>
    </location>
</feature>
<dbReference type="GO" id="GO:0005249">
    <property type="term" value="F:voltage-gated potassium channel activity"/>
    <property type="evidence" value="ECO:0007669"/>
    <property type="project" value="TreeGrafter"/>
</dbReference>
<dbReference type="Proteomes" id="UP001489004">
    <property type="component" value="Unassembled WGS sequence"/>
</dbReference>
<gene>
    <name evidence="7" type="ORF">WJX72_011950</name>
</gene>
<dbReference type="InterPro" id="IPR050818">
    <property type="entry name" value="KCNH_animal-type"/>
</dbReference>
<evidence type="ECO:0000256" key="4">
    <source>
        <dbReference type="ARBA" id="ARBA00023136"/>
    </source>
</evidence>
<dbReference type="GO" id="GO:0042391">
    <property type="term" value="P:regulation of membrane potential"/>
    <property type="evidence" value="ECO:0007669"/>
    <property type="project" value="TreeGrafter"/>
</dbReference>
<name>A0AAW1R9P3_9CHLO</name>
<sequence>MIEPEGKFRTVWDVLAVIHIYCLIFYIPLLIAFISESTCNYFSVSPAHLLAVEGAYPSYGWQIFPIITNVFFVVDMFLNLFTGLGSDDGSVDYHLGAVWRHYFTSWFWIDIIACLPLECVLVAAAPSVNWYNTGKAIRTDALMGCRPPQELKRRSYSMTTLLGFKVGEA</sequence>
<feature type="transmembrane region" description="Helical" evidence="5">
    <location>
        <begin position="102"/>
        <end position="125"/>
    </location>
</feature>
<comment type="caution">
    <text evidence="7">The sequence shown here is derived from an EMBL/GenBank/DDBJ whole genome shotgun (WGS) entry which is preliminary data.</text>
</comment>
<evidence type="ECO:0000313" key="8">
    <source>
        <dbReference type="Proteomes" id="UP001489004"/>
    </source>
</evidence>
<evidence type="ECO:0000256" key="5">
    <source>
        <dbReference type="SAM" id="Phobius"/>
    </source>
</evidence>
<dbReference type="AlphaFoldDB" id="A0AAW1R9P3"/>
<dbReference type="PANTHER" id="PTHR10217:SF435">
    <property type="entry name" value="POTASSIUM VOLTAGE-GATED CHANNEL PROTEIN EAG"/>
    <property type="match status" value="1"/>
</dbReference>
<keyword evidence="2 5" id="KW-0812">Transmembrane</keyword>
<evidence type="ECO:0000256" key="3">
    <source>
        <dbReference type="ARBA" id="ARBA00022989"/>
    </source>
</evidence>
<dbReference type="Pfam" id="PF00520">
    <property type="entry name" value="Ion_trans"/>
    <property type="match status" value="1"/>
</dbReference>
<feature type="transmembrane region" description="Helical" evidence="5">
    <location>
        <begin position="59"/>
        <end position="81"/>
    </location>
</feature>
<protein>
    <recommendedName>
        <fullName evidence="6">Ion transport domain-containing protein</fullName>
    </recommendedName>
</protein>
<dbReference type="Gene3D" id="1.10.287.70">
    <property type="match status" value="1"/>
</dbReference>
<organism evidence="7 8">
    <name type="scientific">[Myrmecia] bisecta</name>
    <dbReference type="NCBI Taxonomy" id="41462"/>
    <lineage>
        <taxon>Eukaryota</taxon>
        <taxon>Viridiplantae</taxon>
        <taxon>Chlorophyta</taxon>
        <taxon>core chlorophytes</taxon>
        <taxon>Trebouxiophyceae</taxon>
        <taxon>Trebouxiales</taxon>
        <taxon>Trebouxiaceae</taxon>
        <taxon>Myrmecia</taxon>
    </lineage>
</organism>
<evidence type="ECO:0000256" key="1">
    <source>
        <dbReference type="ARBA" id="ARBA00004141"/>
    </source>
</evidence>
<dbReference type="SUPFAM" id="SSF81324">
    <property type="entry name" value="Voltage-gated potassium channels"/>
    <property type="match status" value="1"/>
</dbReference>
<evidence type="ECO:0000256" key="2">
    <source>
        <dbReference type="ARBA" id="ARBA00022692"/>
    </source>
</evidence>
<reference evidence="7 8" key="1">
    <citation type="journal article" date="2024" name="Nat. Commun.">
        <title>Phylogenomics reveals the evolutionary origins of lichenization in chlorophyte algae.</title>
        <authorList>
            <person name="Puginier C."/>
            <person name="Libourel C."/>
            <person name="Otte J."/>
            <person name="Skaloud P."/>
            <person name="Haon M."/>
            <person name="Grisel S."/>
            <person name="Petersen M."/>
            <person name="Berrin J.G."/>
            <person name="Delaux P.M."/>
            <person name="Dal Grande F."/>
            <person name="Keller J."/>
        </authorList>
    </citation>
    <scope>NUCLEOTIDE SEQUENCE [LARGE SCALE GENOMIC DNA]</scope>
    <source>
        <strain evidence="7 8">SAG 2043</strain>
    </source>
</reference>
<accession>A0AAW1R9P3</accession>
<keyword evidence="4 5" id="KW-0472">Membrane</keyword>
<keyword evidence="3 5" id="KW-1133">Transmembrane helix</keyword>
<dbReference type="InterPro" id="IPR005821">
    <property type="entry name" value="Ion_trans_dom"/>
</dbReference>
<evidence type="ECO:0000313" key="7">
    <source>
        <dbReference type="EMBL" id="KAK9830476.1"/>
    </source>
</evidence>
<dbReference type="GO" id="GO:0005886">
    <property type="term" value="C:plasma membrane"/>
    <property type="evidence" value="ECO:0007669"/>
    <property type="project" value="TreeGrafter"/>
</dbReference>
<evidence type="ECO:0000259" key="6">
    <source>
        <dbReference type="Pfam" id="PF00520"/>
    </source>
</evidence>
<dbReference type="EMBL" id="JALJOR010000001">
    <property type="protein sequence ID" value="KAK9830476.1"/>
    <property type="molecule type" value="Genomic_DNA"/>
</dbReference>
<proteinExistence type="predicted"/>
<keyword evidence="8" id="KW-1185">Reference proteome</keyword>
<feature type="domain" description="Ion transport" evidence="6">
    <location>
        <begin position="12"/>
        <end position="161"/>
    </location>
</feature>
<comment type="subcellular location">
    <subcellularLocation>
        <location evidence="1">Membrane</location>
        <topology evidence="1">Multi-pass membrane protein</topology>
    </subcellularLocation>
</comment>